<dbReference type="EMBL" id="CP123759">
    <property type="protein sequence ID" value="WGO82440.1"/>
    <property type="molecule type" value="Genomic_DNA"/>
</dbReference>
<protein>
    <submittedName>
        <fullName evidence="2">Uncharacterized protein</fullName>
    </submittedName>
</protein>
<gene>
    <name evidence="2" type="ORF">QG404_08525</name>
</gene>
<dbReference type="RefSeq" id="WP_280937161.1">
    <property type="nucleotide sequence ID" value="NZ_CP123759.1"/>
</dbReference>
<feature type="region of interest" description="Disordered" evidence="1">
    <location>
        <begin position="1"/>
        <end position="73"/>
    </location>
</feature>
<evidence type="ECO:0000313" key="3">
    <source>
        <dbReference type="Proteomes" id="UP001231859"/>
    </source>
</evidence>
<keyword evidence="3" id="KW-1185">Reference proteome</keyword>
<accession>A0ABY8NYY0</accession>
<feature type="compositionally biased region" description="Basic and acidic residues" evidence="1">
    <location>
        <begin position="25"/>
        <end position="39"/>
    </location>
</feature>
<reference evidence="2 3" key="1">
    <citation type="submission" date="2023-04" db="EMBL/GenBank/DDBJ databases">
        <title>Genome dynamics across the evolutionary transition to endosymbiosis.</title>
        <authorList>
            <person name="Siozios S."/>
            <person name="Nadal-Jimenez P."/>
            <person name="Azagi T."/>
            <person name="Sprong H."/>
            <person name="Frost C.L."/>
            <person name="Parratt S.R."/>
            <person name="Taylor G."/>
            <person name="Brettell L."/>
            <person name="Lew K.C."/>
            <person name="Croft L."/>
            <person name="King K.C."/>
            <person name="Brockhurst M.A."/>
            <person name="Hypsa V."/>
            <person name="Novakova E."/>
            <person name="Darby A.C."/>
            <person name="Hurst G.D.D."/>
        </authorList>
    </citation>
    <scope>NUCLEOTIDE SEQUENCE [LARGE SCALE GENOMIC DNA]</scope>
    <source>
        <strain evidence="3">aApi_AU</strain>
    </source>
</reference>
<proteinExistence type="predicted"/>
<evidence type="ECO:0000256" key="1">
    <source>
        <dbReference type="SAM" id="MobiDB-lite"/>
    </source>
</evidence>
<feature type="compositionally biased region" description="Polar residues" evidence="1">
    <location>
        <begin position="1"/>
        <end position="10"/>
    </location>
</feature>
<sequence length="792" mass="89487">MPTIDSTQPSPWLPSASEPLPHNKSNTERTTSDNVDLDKPIQQGKKISSNTPQAGEPAATTESSDNINSDRADNSVDTLLMNPRQPVNITLPASETAFFYHLAYREQNRLLQLFLAKESDNVNQNNKNRPPPNLVNEVIDYLAKHKNDETKIAILIKQLLIPLNQYGAGEREKIPPEHQQKTLANWLQLAVFGMPSDHWLSKQLADNKANPISLLNYANLKKNYLEQLNSKTEFGYLSAEAKNYYQQHVLKPVMPTLMLQFNTPLEHERLQKMTVDQAQWGYLHAGAMLLVENGAEIDKMSLDDIITTGMLLDTLLLVGKTTAEYSRYFNLPAIIHNQLDPENKHDIAQLTEQDKQTIYQQYVNYLHHFSQNNPFIQLSLLLQDWQSRPALARQQLKLHAIAEDWLNTYLYKNNEVEYHNNQGEIALLPDIDEIFKQQNQHIADVFKQTDYVLLPQAFDSLSTEEHQFLQQAEINQVQVEYNARNSSIHSLPPGVAGGIANNGLIIPVPEAIDMLSCSFNGEERIYVLQKDQKMANYKLSRVDRKRDLIFDLIKDHKNTRHNKNFTLKIHSPTLLKKAAEEPKIALEKLAALHANQLFKKLHDAGEQKDIPQKTDAFFLSHIPFYACITEAQKSNDKKTIDTGIFDILSFLPFLQKGLQIGGQFSSAMGETTTEKLLIAAKQATLAQAVKQDDKHYVNTGISHKEKIVPADAYLELGAPSIHSADPGFELLASGGLKGINNLKDAANKLNQNNHGLTPLVEALEKQVKNLPLTSLKPDKIETAYRPELKKPF</sequence>
<organism evidence="2 3">
    <name type="scientific">Arsenophonus apicola</name>
    <dbReference type="NCBI Taxonomy" id="2879119"/>
    <lineage>
        <taxon>Bacteria</taxon>
        <taxon>Pseudomonadati</taxon>
        <taxon>Pseudomonadota</taxon>
        <taxon>Gammaproteobacteria</taxon>
        <taxon>Enterobacterales</taxon>
        <taxon>Morganellaceae</taxon>
        <taxon>Arsenophonus</taxon>
    </lineage>
</organism>
<dbReference type="Proteomes" id="UP001231859">
    <property type="component" value="Chromosome"/>
</dbReference>
<name>A0ABY8NYY0_9GAMM</name>
<evidence type="ECO:0000313" key="2">
    <source>
        <dbReference type="EMBL" id="WGO82440.1"/>
    </source>
</evidence>